<protein>
    <recommendedName>
        <fullName evidence="1">Coenzyme Q-binding protein COQ10 START domain-containing protein</fullName>
    </recommendedName>
</protein>
<evidence type="ECO:0000259" key="1">
    <source>
        <dbReference type="Pfam" id="PF03364"/>
    </source>
</evidence>
<reference evidence="2" key="1">
    <citation type="submission" date="2018-05" db="EMBL/GenBank/DDBJ databases">
        <authorList>
            <person name="Lanie J.A."/>
            <person name="Ng W.-L."/>
            <person name="Kazmierczak K.M."/>
            <person name="Andrzejewski T.M."/>
            <person name="Davidsen T.M."/>
            <person name="Wayne K.J."/>
            <person name="Tettelin H."/>
            <person name="Glass J.I."/>
            <person name="Rusch D."/>
            <person name="Podicherti R."/>
            <person name="Tsui H.-C.T."/>
            <person name="Winkler M.E."/>
        </authorList>
    </citation>
    <scope>NUCLEOTIDE SEQUENCE</scope>
</reference>
<organism evidence="2">
    <name type="scientific">marine metagenome</name>
    <dbReference type="NCBI Taxonomy" id="408172"/>
    <lineage>
        <taxon>unclassified sequences</taxon>
        <taxon>metagenomes</taxon>
        <taxon>ecological metagenomes</taxon>
    </lineage>
</organism>
<name>A0A382IK58_9ZZZZ</name>
<feature type="domain" description="Coenzyme Q-binding protein COQ10 START" evidence="1">
    <location>
        <begin position="29"/>
        <end position="151"/>
    </location>
</feature>
<dbReference type="Gene3D" id="3.30.530.20">
    <property type="match status" value="1"/>
</dbReference>
<dbReference type="Pfam" id="PF03364">
    <property type="entry name" value="Polyketide_cyc"/>
    <property type="match status" value="1"/>
</dbReference>
<dbReference type="InterPro" id="IPR005031">
    <property type="entry name" value="COQ10_START"/>
</dbReference>
<evidence type="ECO:0000313" key="2">
    <source>
        <dbReference type="EMBL" id="SVB99642.1"/>
    </source>
</evidence>
<gene>
    <name evidence="2" type="ORF">METZ01_LOCUS252496</name>
</gene>
<dbReference type="InterPro" id="IPR023393">
    <property type="entry name" value="START-like_dom_sf"/>
</dbReference>
<sequence>MTTFSPPIIERLSSNVYQLTSQTIVNRCLEETFEFFARAENLNKITPPWLRFNIVSNTPIRMGIGTIIEYRLKLRGFPMKWVSEIPIWQPPHRFVDQQKSGPYRYWRHEHLLQKHDKDSTQMKDIVTYKVPFGRFTHALFVKRDLKKIFKHRHHSLRDLLY</sequence>
<dbReference type="CDD" id="cd07820">
    <property type="entry name" value="SRPBCC_3"/>
    <property type="match status" value="1"/>
</dbReference>
<accession>A0A382IK58</accession>
<dbReference type="EMBL" id="UINC01067711">
    <property type="protein sequence ID" value="SVB99642.1"/>
    <property type="molecule type" value="Genomic_DNA"/>
</dbReference>
<dbReference type="SUPFAM" id="SSF55961">
    <property type="entry name" value="Bet v1-like"/>
    <property type="match status" value="1"/>
</dbReference>
<dbReference type="AlphaFoldDB" id="A0A382IK58"/>
<proteinExistence type="predicted"/>